<evidence type="ECO:0000313" key="4">
    <source>
        <dbReference type="EMBL" id="GAW81856.1"/>
    </source>
</evidence>
<dbReference type="GO" id="GO:0005525">
    <property type="term" value="F:GTP binding"/>
    <property type="evidence" value="ECO:0007669"/>
    <property type="project" value="UniProtKB-KW"/>
</dbReference>
<sequence length="459" mass="53893">MESLKILVLGDVGVGKSSFLKLITERYSEIYPINFFDYYVHIDEEEKNKKFISAKDLAENNCKNQNVQALVESMFFQAKRNFLEFIESKMRGENFFFEERHKYTYGFEVFTFLWHRNNEYNNNKFEKYIPLNIRKTGEYLPDVVTMHRSNGNTENTDYHNDALLVEFLEIGGIQTYSCTRNIFYEKHDGILLVYDSSNNKSYHNLVKWLYELYEHTNPPSDVFCSAKRGRNKFWNFFNSHETNKKLLVEEPRVGIKKNYYDLRDHVGNYPNFEKKNKKKKKNNNPNCALGGEYYTNGCVNLHCEKYSNGYVDWCENDRDDDPFGSEDNSDSNSDIEKGHVKKRGTKKGDKILKGEIPVALLATKIDKKNAKEKPAFVKTPENSIFYRFFFPDFSGNANESAYGSKNNLKKKKEILKKLENHISQATEIKASSIDCVVDIEKFIYFLRLVYDKKYNTHHG</sequence>
<dbReference type="Pfam" id="PF00071">
    <property type="entry name" value="Ras"/>
    <property type="match status" value="1"/>
</dbReference>
<protein>
    <submittedName>
        <fullName evidence="4">Ras GTPAse</fullName>
    </submittedName>
</protein>
<dbReference type="EMBL" id="BDQF01000012">
    <property type="protein sequence ID" value="GAW81856.1"/>
    <property type="molecule type" value="Genomic_DNA"/>
</dbReference>
<feature type="region of interest" description="Disordered" evidence="3">
    <location>
        <begin position="323"/>
        <end position="346"/>
    </location>
</feature>
<dbReference type="OrthoDB" id="8954335at2759"/>
<organism evidence="4 5">
    <name type="scientific">Plasmodium gonderi</name>
    <dbReference type="NCBI Taxonomy" id="77519"/>
    <lineage>
        <taxon>Eukaryota</taxon>
        <taxon>Sar</taxon>
        <taxon>Alveolata</taxon>
        <taxon>Apicomplexa</taxon>
        <taxon>Aconoidasida</taxon>
        <taxon>Haemosporida</taxon>
        <taxon>Plasmodiidae</taxon>
        <taxon>Plasmodium</taxon>
        <taxon>Plasmodium (Plasmodium)</taxon>
    </lineage>
</organism>
<keyword evidence="2" id="KW-0342">GTP-binding</keyword>
<dbReference type="InterPro" id="IPR027417">
    <property type="entry name" value="P-loop_NTPase"/>
</dbReference>
<accession>A0A1Y1JH56</accession>
<comment type="caution">
    <text evidence="4">The sequence shown here is derived from an EMBL/GenBank/DDBJ whole genome shotgun (WGS) entry which is preliminary data.</text>
</comment>
<dbReference type="RefSeq" id="XP_028544445.1">
    <property type="nucleotide sequence ID" value="XM_028688644.1"/>
</dbReference>
<proteinExistence type="predicted"/>
<gene>
    <name evidence="4" type="ORF">PGO_113100</name>
</gene>
<evidence type="ECO:0000256" key="2">
    <source>
        <dbReference type="ARBA" id="ARBA00023134"/>
    </source>
</evidence>
<dbReference type="SUPFAM" id="SSF52540">
    <property type="entry name" value="P-loop containing nucleoside triphosphate hydrolases"/>
    <property type="match status" value="1"/>
</dbReference>
<keyword evidence="1" id="KW-0547">Nucleotide-binding</keyword>
<name>A0A1Y1JH56_PLAGO</name>
<dbReference type="Proteomes" id="UP000195521">
    <property type="component" value="Unassembled WGS sequence"/>
</dbReference>
<keyword evidence="5" id="KW-1185">Reference proteome</keyword>
<evidence type="ECO:0000256" key="3">
    <source>
        <dbReference type="SAM" id="MobiDB-lite"/>
    </source>
</evidence>
<dbReference type="InterPro" id="IPR001806">
    <property type="entry name" value="Small_GTPase"/>
</dbReference>
<dbReference type="PANTHER" id="PTHR24073">
    <property type="entry name" value="DRAB5-RELATED"/>
    <property type="match status" value="1"/>
</dbReference>
<dbReference type="GO" id="GO:0003924">
    <property type="term" value="F:GTPase activity"/>
    <property type="evidence" value="ECO:0007669"/>
    <property type="project" value="InterPro"/>
</dbReference>
<evidence type="ECO:0000256" key="1">
    <source>
        <dbReference type="ARBA" id="ARBA00022741"/>
    </source>
</evidence>
<dbReference type="Gene3D" id="3.40.50.300">
    <property type="entry name" value="P-loop containing nucleotide triphosphate hydrolases"/>
    <property type="match status" value="2"/>
</dbReference>
<reference evidence="5" key="1">
    <citation type="submission" date="2017-04" db="EMBL/GenBank/DDBJ databases">
        <title>Plasmodium gonderi genome.</title>
        <authorList>
            <person name="Arisue N."/>
            <person name="Honma H."/>
            <person name="Kawai S."/>
            <person name="Tougan T."/>
            <person name="Tanabe K."/>
            <person name="Horii T."/>
        </authorList>
    </citation>
    <scope>NUCLEOTIDE SEQUENCE [LARGE SCALE GENOMIC DNA]</scope>
    <source>
        <strain evidence="5">ATCC 30045</strain>
    </source>
</reference>
<dbReference type="GeneID" id="39748588"/>
<dbReference type="AlphaFoldDB" id="A0A1Y1JH56"/>
<evidence type="ECO:0000313" key="5">
    <source>
        <dbReference type="Proteomes" id="UP000195521"/>
    </source>
</evidence>
<dbReference type="OMA" id="GEIPIAC"/>